<dbReference type="InterPro" id="IPR023151">
    <property type="entry name" value="PEP_util_CS"/>
</dbReference>
<keyword evidence="12 17" id="KW-0598">Phosphotransferase system</keyword>
<feature type="binding site" evidence="20">
    <location>
        <position position="432"/>
    </location>
    <ligand>
        <name>Mg(2+)</name>
        <dbReference type="ChEBI" id="CHEBI:18420"/>
    </ligand>
</feature>
<protein>
    <recommendedName>
        <fullName evidence="7 17">Phosphoenolpyruvate-protein phosphotransferase</fullName>
        <ecNumber evidence="6 17">2.7.3.9</ecNumber>
    </recommendedName>
    <alternativeName>
        <fullName evidence="16 17">Phosphotransferase system, enzyme I</fullName>
    </alternativeName>
</protein>
<evidence type="ECO:0000259" key="22">
    <source>
        <dbReference type="Pfam" id="PF00391"/>
    </source>
</evidence>
<dbReference type="Gene3D" id="3.20.20.60">
    <property type="entry name" value="Phosphoenolpyruvate-binding domains"/>
    <property type="match status" value="1"/>
</dbReference>
<evidence type="ECO:0000256" key="7">
    <source>
        <dbReference type="ARBA" id="ARBA00016544"/>
    </source>
</evidence>
<dbReference type="GO" id="GO:0016301">
    <property type="term" value="F:kinase activity"/>
    <property type="evidence" value="ECO:0007669"/>
    <property type="project" value="UniProtKB-KW"/>
</dbReference>
<feature type="binding site" evidence="20">
    <location>
        <position position="456"/>
    </location>
    <ligand>
        <name>Mg(2+)</name>
        <dbReference type="ChEBI" id="CHEBI:18420"/>
    </ligand>
</feature>
<feature type="binding site" evidence="19">
    <location>
        <position position="466"/>
    </location>
    <ligand>
        <name>phosphoenolpyruvate</name>
        <dbReference type="ChEBI" id="CHEBI:58702"/>
    </ligand>
</feature>
<dbReference type="PROSITE" id="PS00370">
    <property type="entry name" value="PEP_ENZYMES_PHOS_SITE"/>
    <property type="match status" value="1"/>
</dbReference>
<feature type="binding site" evidence="19">
    <location>
        <position position="333"/>
    </location>
    <ligand>
        <name>phosphoenolpyruvate</name>
        <dbReference type="ChEBI" id="CHEBI:58702"/>
    </ligand>
</feature>
<feature type="coiled-coil region" evidence="21">
    <location>
        <begin position="393"/>
        <end position="420"/>
    </location>
</feature>
<proteinExistence type="inferred from homology"/>
<dbReference type="InterPro" id="IPR006318">
    <property type="entry name" value="PTS_EI-like"/>
</dbReference>
<dbReference type="Proteomes" id="UP000473278">
    <property type="component" value="Unassembled WGS sequence"/>
</dbReference>
<evidence type="ECO:0000256" key="5">
    <source>
        <dbReference type="ARBA" id="ARBA00007837"/>
    </source>
</evidence>
<dbReference type="GO" id="GO:0046872">
    <property type="term" value="F:metal ion binding"/>
    <property type="evidence" value="ECO:0007669"/>
    <property type="project" value="UniProtKB-KW"/>
</dbReference>
<keyword evidence="9 17" id="KW-0963">Cytoplasm</keyword>
<dbReference type="InterPro" id="IPR000121">
    <property type="entry name" value="PEP_util_C"/>
</dbReference>
<dbReference type="PRINTS" id="PR01736">
    <property type="entry name" value="PHPHTRNFRASE"/>
</dbReference>
<feature type="active site" description="Proton donor" evidence="18">
    <location>
        <position position="503"/>
    </location>
</feature>
<feature type="active site" description="Tele-phosphohistidine intermediate" evidence="18">
    <location>
        <position position="190"/>
    </location>
</feature>
<evidence type="ECO:0000256" key="15">
    <source>
        <dbReference type="ARBA" id="ARBA00022842"/>
    </source>
</evidence>
<comment type="subcellular location">
    <subcellularLocation>
        <location evidence="4 17">Cytoplasm</location>
    </subcellularLocation>
</comment>
<evidence type="ECO:0000313" key="26">
    <source>
        <dbReference type="Proteomes" id="UP000473278"/>
    </source>
</evidence>
<comment type="similarity">
    <text evidence="5 17">Belongs to the PEP-utilizing enzyme family.</text>
</comment>
<keyword evidence="14 17" id="KW-0418">Kinase</keyword>
<evidence type="ECO:0000256" key="11">
    <source>
        <dbReference type="ARBA" id="ARBA00022679"/>
    </source>
</evidence>
<dbReference type="NCBIfam" id="TIGR01417">
    <property type="entry name" value="PTS_I_fam"/>
    <property type="match status" value="1"/>
</dbReference>
<evidence type="ECO:0000256" key="8">
    <source>
        <dbReference type="ARBA" id="ARBA00022448"/>
    </source>
</evidence>
<evidence type="ECO:0000259" key="23">
    <source>
        <dbReference type="Pfam" id="PF02896"/>
    </source>
</evidence>
<dbReference type="InterPro" id="IPR018274">
    <property type="entry name" value="PEP_util_AS"/>
</dbReference>
<evidence type="ECO:0000256" key="2">
    <source>
        <dbReference type="ARBA" id="ARBA00001946"/>
    </source>
</evidence>
<gene>
    <name evidence="25" type="primary">ptsP</name>
    <name evidence="25" type="ORF">G3570_15335</name>
</gene>
<comment type="cofactor">
    <cofactor evidence="2 17 20">
        <name>Mg(2+)</name>
        <dbReference type="ChEBI" id="CHEBI:18420"/>
    </cofactor>
</comment>
<sequence>MSGTEIELEGAPASSGSVIGEAFVYKKKEFDIQSSTIKKGEVLDHINQFKKARIQMESELQEMQNGSHSNEATDIIEAQIEMVNDPVLADQIEKLIKEELYSAEFAIQRAFEDYIRLMKNSDNPLARERSIDISDIRDRLLEYINKESDSPGIETGCIVVAQDLSPREVISLTNYNIEGIIMDRGGVTSHAAIIARSLGIPAIVGTKTATESITSESRIAMNGDTGEIFVHPTQTRIKDFEVTIEENRRRDKKLSEVINKKSETSDGHPFILRANIEFPEELEHLRALKASGIGLLRTESIYMEKEHFEDIAMQKEFYRTIMKETGSDPVIMRLFDAGGDKLFDDNKKEQNPFLGWRGIRLLLDNRKLLREQLEAILTIAGEFPGRIKILVPMVTVLEELTEVKEEIRSVQERLQSEGKDIDREVPVGIMVEVPSVALKIDKFTEMVDFVSIGTNDLTQYVLAVDRGNELIADIYNQRHPAVWELIAKVADSAVRYNKQVTVCGELASDPVSAACMLGMGINDLSMAPGKLAGVKHLLIDRSLDEMKQLAEKVLDCGTTQEVNNLFKSWSER</sequence>
<evidence type="ECO:0000256" key="12">
    <source>
        <dbReference type="ARBA" id="ARBA00022683"/>
    </source>
</evidence>
<dbReference type="InterPro" id="IPR036618">
    <property type="entry name" value="PtsI_HPr-bd_sf"/>
</dbReference>
<evidence type="ECO:0000256" key="3">
    <source>
        <dbReference type="ARBA" id="ARBA00002728"/>
    </source>
</evidence>
<evidence type="ECO:0000256" key="13">
    <source>
        <dbReference type="ARBA" id="ARBA00022723"/>
    </source>
</evidence>
<evidence type="ECO:0000259" key="24">
    <source>
        <dbReference type="Pfam" id="PF05524"/>
    </source>
</evidence>
<keyword evidence="10 17" id="KW-0762">Sugar transport</keyword>
<evidence type="ECO:0000256" key="14">
    <source>
        <dbReference type="ARBA" id="ARBA00022777"/>
    </source>
</evidence>
<dbReference type="Pfam" id="PF00391">
    <property type="entry name" value="PEP-utilizers"/>
    <property type="match status" value="1"/>
</dbReference>
<evidence type="ECO:0000256" key="17">
    <source>
        <dbReference type="PIRNR" id="PIRNR000732"/>
    </source>
</evidence>
<dbReference type="PIRSF" id="PIRSF000732">
    <property type="entry name" value="PTS_enzyme_I"/>
    <property type="match status" value="1"/>
</dbReference>
<keyword evidence="13 17" id="KW-0479">Metal-binding</keyword>
<keyword evidence="15 17" id="KW-0460">Magnesium</keyword>
<accession>A0A6M1SRH8</accession>
<keyword evidence="25" id="KW-0670">Pyruvate</keyword>
<dbReference type="InterPro" id="IPR008731">
    <property type="entry name" value="PTS_EIN"/>
</dbReference>
<comment type="catalytic activity">
    <reaction evidence="1 17">
        <text>L-histidyl-[protein] + phosphoenolpyruvate = N(pros)-phospho-L-histidyl-[protein] + pyruvate</text>
        <dbReference type="Rhea" id="RHEA:23880"/>
        <dbReference type="Rhea" id="RHEA-COMP:9745"/>
        <dbReference type="Rhea" id="RHEA-COMP:9746"/>
        <dbReference type="ChEBI" id="CHEBI:15361"/>
        <dbReference type="ChEBI" id="CHEBI:29979"/>
        <dbReference type="ChEBI" id="CHEBI:58702"/>
        <dbReference type="ChEBI" id="CHEBI:64837"/>
        <dbReference type="EC" id="2.7.3.9"/>
    </reaction>
</comment>
<evidence type="ECO:0000256" key="6">
    <source>
        <dbReference type="ARBA" id="ARBA00012232"/>
    </source>
</evidence>
<feature type="binding site" evidence="19">
    <location>
        <position position="297"/>
    </location>
    <ligand>
        <name>phosphoenolpyruvate</name>
        <dbReference type="ChEBI" id="CHEBI:58702"/>
    </ligand>
</feature>
<keyword evidence="11 17" id="KW-0808">Transferase</keyword>
<dbReference type="Pfam" id="PF02896">
    <property type="entry name" value="PEP-utilizers_C"/>
    <property type="match status" value="1"/>
</dbReference>
<keyword evidence="26" id="KW-1185">Reference proteome</keyword>
<evidence type="ECO:0000256" key="20">
    <source>
        <dbReference type="PIRSR" id="PIRSR000732-3"/>
    </source>
</evidence>
<dbReference type="SUPFAM" id="SSF52009">
    <property type="entry name" value="Phosphohistidine domain"/>
    <property type="match status" value="1"/>
</dbReference>
<evidence type="ECO:0000256" key="16">
    <source>
        <dbReference type="ARBA" id="ARBA00033235"/>
    </source>
</evidence>
<keyword evidence="8 17" id="KW-0813">Transport</keyword>
<dbReference type="EMBL" id="JAALLT010000005">
    <property type="protein sequence ID" value="NGP78021.1"/>
    <property type="molecule type" value="Genomic_DNA"/>
</dbReference>
<evidence type="ECO:0000256" key="9">
    <source>
        <dbReference type="ARBA" id="ARBA00022490"/>
    </source>
</evidence>
<comment type="caution">
    <text evidence="25">The sequence shown here is derived from an EMBL/GenBank/DDBJ whole genome shotgun (WGS) entry which is preliminary data.</text>
</comment>
<evidence type="ECO:0000256" key="21">
    <source>
        <dbReference type="SAM" id="Coils"/>
    </source>
</evidence>
<feature type="domain" description="PEP-utilising enzyme C-terminal" evidence="23">
    <location>
        <begin position="255"/>
        <end position="538"/>
    </location>
</feature>
<evidence type="ECO:0000256" key="10">
    <source>
        <dbReference type="ARBA" id="ARBA00022597"/>
    </source>
</evidence>
<dbReference type="PROSITE" id="PS00742">
    <property type="entry name" value="PEP_ENZYMES_2"/>
    <property type="match status" value="1"/>
</dbReference>
<dbReference type="AlphaFoldDB" id="A0A6M1SRH8"/>
<dbReference type="InterPro" id="IPR040442">
    <property type="entry name" value="Pyrv_kinase-like_dom_sf"/>
</dbReference>
<dbReference type="SUPFAM" id="SSF51621">
    <property type="entry name" value="Phosphoenolpyruvate/pyruvate domain"/>
    <property type="match status" value="1"/>
</dbReference>
<reference evidence="25 26" key="1">
    <citation type="submission" date="2020-02" db="EMBL/GenBank/DDBJ databases">
        <title>Balneolaceae bacterium YR4-1, complete genome.</title>
        <authorList>
            <person name="Li Y."/>
            <person name="Wu S."/>
        </authorList>
    </citation>
    <scope>NUCLEOTIDE SEQUENCE [LARGE SCALE GENOMIC DNA]</scope>
    <source>
        <strain evidence="25 26">YR4-1</strain>
    </source>
</reference>
<dbReference type="GO" id="GO:0005737">
    <property type="term" value="C:cytoplasm"/>
    <property type="evidence" value="ECO:0007669"/>
    <property type="project" value="UniProtKB-SubCell"/>
</dbReference>
<dbReference type="RefSeq" id="WP_165143756.1">
    <property type="nucleotide sequence ID" value="NZ_JAALLT010000005.1"/>
</dbReference>
<keyword evidence="21" id="KW-0175">Coiled coil</keyword>
<evidence type="ECO:0000256" key="1">
    <source>
        <dbReference type="ARBA" id="ARBA00000683"/>
    </source>
</evidence>
<dbReference type="InterPro" id="IPR024692">
    <property type="entry name" value="PTS_EI"/>
</dbReference>
<feature type="domain" description="PEP-utilising enzyme mobile" evidence="22">
    <location>
        <begin position="154"/>
        <end position="226"/>
    </location>
</feature>
<dbReference type="Gene3D" id="1.10.274.10">
    <property type="entry name" value="PtsI, HPr-binding domain"/>
    <property type="match status" value="1"/>
</dbReference>
<dbReference type="InterPro" id="IPR015813">
    <property type="entry name" value="Pyrv/PenolPyrv_kinase-like_dom"/>
</dbReference>
<dbReference type="SUPFAM" id="SSF47831">
    <property type="entry name" value="Enzyme I of the PEP:sugar phosphotransferase system HPr-binding (sub)domain"/>
    <property type="match status" value="1"/>
</dbReference>
<dbReference type="GO" id="GO:0008965">
    <property type="term" value="F:phosphoenolpyruvate-protein phosphotransferase activity"/>
    <property type="evidence" value="ECO:0007669"/>
    <property type="project" value="UniProtKB-EC"/>
</dbReference>
<name>A0A6M1SRH8_9BACT</name>
<comment type="function">
    <text evidence="3 17">General (non sugar-specific) component of the phosphoenolpyruvate-dependent sugar phosphotransferase system (sugar PTS). This major carbohydrate active-transport system catalyzes the phosphorylation of incoming sugar substrates concomitantly with their translocation across the cell membrane. Enzyme I transfers the phosphoryl group from phosphoenolpyruvate (PEP) to the phosphoryl carrier protein (HPr).</text>
</comment>
<evidence type="ECO:0000313" key="25">
    <source>
        <dbReference type="EMBL" id="NGP78021.1"/>
    </source>
</evidence>
<dbReference type="InterPro" id="IPR008279">
    <property type="entry name" value="PEP-util_enz_mobile_dom"/>
</dbReference>
<dbReference type="Gene3D" id="3.50.30.10">
    <property type="entry name" value="Phosphohistidine domain"/>
    <property type="match status" value="1"/>
</dbReference>
<evidence type="ECO:0000256" key="18">
    <source>
        <dbReference type="PIRSR" id="PIRSR000732-1"/>
    </source>
</evidence>
<evidence type="ECO:0000256" key="19">
    <source>
        <dbReference type="PIRSR" id="PIRSR000732-2"/>
    </source>
</evidence>
<feature type="binding site" evidence="19">
    <location>
        <begin position="455"/>
        <end position="456"/>
    </location>
    <ligand>
        <name>phosphoenolpyruvate</name>
        <dbReference type="ChEBI" id="CHEBI:58702"/>
    </ligand>
</feature>
<evidence type="ECO:0000256" key="4">
    <source>
        <dbReference type="ARBA" id="ARBA00004496"/>
    </source>
</evidence>
<feature type="domain" description="Phosphotransferase system enzyme I N-terminal" evidence="24">
    <location>
        <begin position="9"/>
        <end position="129"/>
    </location>
</feature>
<dbReference type="PANTHER" id="PTHR46244:SF3">
    <property type="entry name" value="PHOSPHOENOLPYRUVATE-PROTEIN PHOSPHOTRANSFERASE"/>
    <property type="match status" value="1"/>
</dbReference>
<dbReference type="Pfam" id="PF05524">
    <property type="entry name" value="PEP-utilisers_N"/>
    <property type="match status" value="1"/>
</dbReference>
<dbReference type="GO" id="GO:0009401">
    <property type="term" value="P:phosphoenolpyruvate-dependent sugar phosphotransferase system"/>
    <property type="evidence" value="ECO:0007669"/>
    <property type="project" value="UniProtKB-KW"/>
</dbReference>
<dbReference type="InterPro" id="IPR036637">
    <property type="entry name" value="Phosphohistidine_dom_sf"/>
</dbReference>
<dbReference type="PANTHER" id="PTHR46244">
    <property type="entry name" value="PHOSPHOENOLPYRUVATE-PROTEIN PHOSPHOTRANSFERASE"/>
    <property type="match status" value="1"/>
</dbReference>
<dbReference type="EC" id="2.7.3.9" evidence="6 17"/>
<dbReference type="InterPro" id="IPR050499">
    <property type="entry name" value="PEP-utilizing_PTS_enzyme"/>
</dbReference>
<organism evidence="25 26">
    <name type="scientific">Halalkalibaculum roseum</name>
    <dbReference type="NCBI Taxonomy" id="2709311"/>
    <lineage>
        <taxon>Bacteria</taxon>
        <taxon>Pseudomonadati</taxon>
        <taxon>Balneolota</taxon>
        <taxon>Balneolia</taxon>
        <taxon>Balneolales</taxon>
        <taxon>Balneolaceae</taxon>
        <taxon>Halalkalibaculum</taxon>
    </lineage>
</organism>